<dbReference type="EMBL" id="AMRG01000003">
    <property type="protein sequence ID" value="EKE85192.1"/>
    <property type="molecule type" value="Genomic_DNA"/>
</dbReference>
<comment type="caution">
    <text evidence="2">The sequence shown here is derived from an EMBL/GenBank/DDBJ whole genome shotgun (WGS) entry which is preliminary data.</text>
</comment>
<evidence type="ECO:0000313" key="2">
    <source>
        <dbReference type="EMBL" id="EKE85192.1"/>
    </source>
</evidence>
<dbReference type="PANTHER" id="PTHR37314:SF4">
    <property type="entry name" value="UPF0700 TRANSMEMBRANE PROTEIN YOAK"/>
    <property type="match status" value="1"/>
</dbReference>
<dbReference type="InterPro" id="IPR010699">
    <property type="entry name" value="DUF1275"/>
</dbReference>
<feature type="transmembrane region" description="Helical" evidence="1">
    <location>
        <begin position="56"/>
        <end position="79"/>
    </location>
</feature>
<keyword evidence="3" id="KW-1185">Reference proteome</keyword>
<proteinExistence type="predicted"/>
<protein>
    <recommendedName>
        <fullName evidence="4">Transmembrane protein</fullName>
    </recommendedName>
</protein>
<dbReference type="eggNOG" id="COG3619">
    <property type="taxonomic scope" value="Bacteria"/>
</dbReference>
<evidence type="ECO:0008006" key="4">
    <source>
        <dbReference type="Google" id="ProtNLM"/>
    </source>
</evidence>
<dbReference type="Pfam" id="PF06912">
    <property type="entry name" value="DUF1275"/>
    <property type="match status" value="1"/>
</dbReference>
<feature type="transmembrane region" description="Helical" evidence="1">
    <location>
        <begin position="91"/>
        <end position="112"/>
    </location>
</feature>
<gene>
    <name evidence="2" type="ORF">A10D4_02570</name>
</gene>
<evidence type="ECO:0000313" key="3">
    <source>
        <dbReference type="Proteomes" id="UP000014115"/>
    </source>
</evidence>
<dbReference type="OrthoDB" id="270162at2"/>
<feature type="transmembrane region" description="Helical" evidence="1">
    <location>
        <begin position="196"/>
        <end position="215"/>
    </location>
</feature>
<reference evidence="2 3" key="1">
    <citation type="journal article" date="2012" name="J. Bacteriol.">
        <title>Genome Sequence of Idiomarina xiamenensis Type Strain 10-D-4.</title>
        <authorList>
            <person name="Lai Q."/>
            <person name="Wang L."/>
            <person name="Wang W."/>
            <person name="Shao Z."/>
        </authorList>
    </citation>
    <scope>NUCLEOTIDE SEQUENCE [LARGE SCALE GENOMIC DNA]</scope>
    <source>
        <strain evidence="2 3">10-D-4</strain>
    </source>
</reference>
<sequence length="219" mass="23288">MINRLPAWVEYGAFLLALLAGTVNAVGLLGFQHQSVSHLSGTATLLGSELLSGSSASWHLVGVLVSFLLGACLSGMIIPQGRLRLGRHYEVLLLLEALLLGLACYLLQQGYIAGHYLASAACGLQNAFATTYSGAIVRTTHVTGIFTDLGIMLGAAIRGETFDKRKALLFVLIIFGFIGGGVLGASLFPLYGFQTLLFPAGLCVLLAILYHQVLIRQPR</sequence>
<feature type="transmembrane region" description="Helical" evidence="1">
    <location>
        <begin position="167"/>
        <end position="190"/>
    </location>
</feature>
<keyword evidence="1" id="KW-1133">Transmembrane helix</keyword>
<dbReference type="PANTHER" id="PTHR37314">
    <property type="entry name" value="SLR0142 PROTEIN"/>
    <property type="match status" value="1"/>
</dbReference>
<keyword evidence="1" id="KW-0472">Membrane</keyword>
<evidence type="ECO:0000256" key="1">
    <source>
        <dbReference type="SAM" id="Phobius"/>
    </source>
</evidence>
<dbReference type="STRING" id="740709.A10D4_02570"/>
<name>K2KES3_9GAMM</name>
<accession>K2KES3</accession>
<organism evidence="2 3">
    <name type="scientific">Idiomarina xiamenensis 10-D-4</name>
    <dbReference type="NCBI Taxonomy" id="740709"/>
    <lineage>
        <taxon>Bacteria</taxon>
        <taxon>Pseudomonadati</taxon>
        <taxon>Pseudomonadota</taxon>
        <taxon>Gammaproteobacteria</taxon>
        <taxon>Alteromonadales</taxon>
        <taxon>Idiomarinaceae</taxon>
        <taxon>Idiomarina</taxon>
    </lineage>
</organism>
<dbReference type="Proteomes" id="UP000014115">
    <property type="component" value="Unassembled WGS sequence"/>
</dbReference>
<keyword evidence="1" id="KW-0812">Transmembrane</keyword>
<feature type="transmembrane region" description="Helical" evidence="1">
    <location>
        <begin position="132"/>
        <end position="155"/>
    </location>
</feature>
<dbReference type="PATRIC" id="fig|740709.3.peg.517"/>
<dbReference type="RefSeq" id="WP_008487539.1">
    <property type="nucleotide sequence ID" value="NZ_AMRG01000003.1"/>
</dbReference>
<dbReference type="AlphaFoldDB" id="K2KES3"/>